<dbReference type="GO" id="GO:0003729">
    <property type="term" value="F:mRNA binding"/>
    <property type="evidence" value="ECO:0007669"/>
    <property type="project" value="TreeGrafter"/>
</dbReference>
<dbReference type="InterPro" id="IPR012677">
    <property type="entry name" value="Nucleotide-bd_a/b_plait_sf"/>
</dbReference>
<dbReference type="EMBL" id="MDYQ01000269">
    <property type="protein sequence ID" value="PRP77363.1"/>
    <property type="molecule type" value="Genomic_DNA"/>
</dbReference>
<dbReference type="GO" id="GO:0071011">
    <property type="term" value="C:precatalytic spliceosome"/>
    <property type="evidence" value="ECO:0007669"/>
    <property type="project" value="TreeGrafter"/>
</dbReference>
<dbReference type="STRING" id="1890364.A0A2P6N094"/>
<dbReference type="Proteomes" id="UP000241769">
    <property type="component" value="Unassembled WGS sequence"/>
</dbReference>
<proteinExistence type="predicted"/>
<accession>A0A2P6N094</accession>
<dbReference type="PANTHER" id="PTHR13952:SF6">
    <property type="entry name" value="U11_U12 SMALL NUCLEAR RIBONUCLEOPROTEIN 35 KDA PROTEIN"/>
    <property type="match status" value="1"/>
</dbReference>
<keyword evidence="2" id="KW-0539">Nucleus</keyword>
<reference evidence="3 4" key="1">
    <citation type="journal article" date="2018" name="Genome Biol. Evol.">
        <title>Multiple Roots of Fruiting Body Formation in Amoebozoa.</title>
        <authorList>
            <person name="Hillmann F."/>
            <person name="Forbes G."/>
            <person name="Novohradska S."/>
            <person name="Ferling I."/>
            <person name="Riege K."/>
            <person name="Groth M."/>
            <person name="Westermann M."/>
            <person name="Marz M."/>
            <person name="Spaller T."/>
            <person name="Winckler T."/>
            <person name="Schaap P."/>
            <person name="Glockner G."/>
        </authorList>
    </citation>
    <scope>NUCLEOTIDE SEQUENCE [LARGE SCALE GENOMIC DNA]</scope>
    <source>
        <strain evidence="3 4">Jena</strain>
    </source>
</reference>
<comment type="subcellular location">
    <subcellularLocation>
        <location evidence="1">Nucleus</location>
    </subcellularLocation>
</comment>
<comment type="caution">
    <text evidence="3">The sequence shown here is derived from an EMBL/GenBank/DDBJ whole genome shotgun (WGS) entry which is preliminary data.</text>
</comment>
<dbReference type="AlphaFoldDB" id="A0A2P6N094"/>
<dbReference type="PANTHER" id="PTHR13952">
    <property type="entry name" value="U1 SMALL NUCLEAR RIBONUCLEOPROTEIN 70 KD"/>
    <property type="match status" value="1"/>
</dbReference>
<dbReference type="Gene3D" id="3.30.70.330">
    <property type="match status" value="1"/>
</dbReference>
<dbReference type="SUPFAM" id="SSF54928">
    <property type="entry name" value="RNA-binding domain, RBD"/>
    <property type="match status" value="1"/>
</dbReference>
<gene>
    <name evidence="3" type="ORF">PROFUN_05608</name>
</gene>
<evidence type="ECO:0000313" key="4">
    <source>
        <dbReference type="Proteomes" id="UP000241769"/>
    </source>
</evidence>
<dbReference type="InterPro" id="IPR035979">
    <property type="entry name" value="RBD_domain_sf"/>
</dbReference>
<organism evidence="3 4">
    <name type="scientific">Planoprotostelium fungivorum</name>
    <dbReference type="NCBI Taxonomy" id="1890364"/>
    <lineage>
        <taxon>Eukaryota</taxon>
        <taxon>Amoebozoa</taxon>
        <taxon>Evosea</taxon>
        <taxon>Variosea</taxon>
        <taxon>Cavosteliida</taxon>
        <taxon>Cavosteliaceae</taxon>
        <taxon>Planoprotostelium</taxon>
    </lineage>
</organism>
<dbReference type="InterPro" id="IPR051183">
    <property type="entry name" value="U1_U11-U12_snRNP_70-35kDa"/>
</dbReference>
<dbReference type="GO" id="GO:0000398">
    <property type="term" value="P:mRNA splicing, via spliceosome"/>
    <property type="evidence" value="ECO:0007669"/>
    <property type="project" value="TreeGrafter"/>
</dbReference>
<evidence type="ECO:0000313" key="3">
    <source>
        <dbReference type="EMBL" id="PRP77363.1"/>
    </source>
</evidence>
<sequence>MSVRIANVEASCGSLISITTPYKQDLSMEQIQSLTTTPFDELQMLNSSKLDNHRRYFKVVLPKIWTNHTSASLTGHSRGMAFITYSHGRDFHAAYDATKHCLIDNKQIMVDFERERIVKGWIPRRLGGGIGGRKESGQLRFGGRDRPFKAPLLLPIPATAFQRFDVKTKKDKFAGKRYRKRHEGEIEDEKKKEIVRIETEMNRVERGGKRYILVIEKIGWRTEDITMMRREIMIDIGDTVMKRGDITMTHTNETVAVIHQSADEKKKEDIEMVTEDIKKRRQKKRR</sequence>
<keyword evidence="4" id="KW-1185">Reference proteome</keyword>
<evidence type="ECO:0000256" key="2">
    <source>
        <dbReference type="ARBA" id="ARBA00023242"/>
    </source>
</evidence>
<evidence type="ECO:0008006" key="5">
    <source>
        <dbReference type="Google" id="ProtNLM"/>
    </source>
</evidence>
<dbReference type="GO" id="GO:0017069">
    <property type="term" value="F:snRNA binding"/>
    <property type="evidence" value="ECO:0007669"/>
    <property type="project" value="TreeGrafter"/>
</dbReference>
<evidence type="ECO:0000256" key="1">
    <source>
        <dbReference type="ARBA" id="ARBA00004123"/>
    </source>
</evidence>
<dbReference type="InParanoid" id="A0A2P6N094"/>
<name>A0A2P6N094_9EUKA</name>
<dbReference type="OrthoDB" id="6159137at2759"/>
<protein>
    <recommendedName>
        <fullName evidence="5">RRM domain-containing protein</fullName>
    </recommendedName>
</protein>